<dbReference type="GeneID" id="111119787"/>
<evidence type="ECO:0000256" key="1">
    <source>
        <dbReference type="RuleBase" id="RU368002"/>
    </source>
</evidence>
<dbReference type="RefSeq" id="XP_022315988.1">
    <property type="nucleotide sequence ID" value="XM_022460280.1"/>
</dbReference>
<gene>
    <name evidence="4" type="primary">LOC111119787</name>
</gene>
<sequence>MSAPKNLFRWFRFYPPQGEYQHPSNSYGFTATCLKPEHVDFIVQAWPYSSNFTDCREWITEMIDLFPGVCILDSNGDPATWILQQEYGAIGMLEVVPKYRRAKLGSAATMLLAQRVCEDNYNVYSLVSVDNTASLAFHKRNNLNA</sequence>
<dbReference type="GO" id="GO:0005739">
    <property type="term" value="C:mitochondrion"/>
    <property type="evidence" value="ECO:0007669"/>
    <property type="project" value="InterPro"/>
</dbReference>
<dbReference type="PANTHER" id="PTHR15298:SF1">
    <property type="entry name" value="GLYCINE N-ACYLTRANSFERASE-LIKE PROTEIN"/>
    <property type="match status" value="1"/>
</dbReference>
<proteinExistence type="inferred from homology"/>
<organism evidence="3 4">
    <name type="scientific">Crassostrea virginica</name>
    <name type="common">Eastern oyster</name>
    <dbReference type="NCBI Taxonomy" id="6565"/>
    <lineage>
        <taxon>Eukaryota</taxon>
        <taxon>Metazoa</taxon>
        <taxon>Spiralia</taxon>
        <taxon>Lophotrochozoa</taxon>
        <taxon>Mollusca</taxon>
        <taxon>Bivalvia</taxon>
        <taxon>Autobranchia</taxon>
        <taxon>Pteriomorphia</taxon>
        <taxon>Ostreida</taxon>
        <taxon>Ostreoidea</taxon>
        <taxon>Ostreidae</taxon>
        <taxon>Crassostrea</taxon>
    </lineage>
</organism>
<keyword evidence="1" id="KW-0012">Acyltransferase</keyword>
<dbReference type="SUPFAM" id="SSF55729">
    <property type="entry name" value="Acyl-CoA N-acyltransferases (Nat)"/>
    <property type="match status" value="1"/>
</dbReference>
<dbReference type="OrthoDB" id="6141385at2759"/>
<feature type="domain" description="GCN5-related N-acetyltransferase Rv2170-like" evidence="2">
    <location>
        <begin position="77"/>
        <end position="140"/>
    </location>
</feature>
<dbReference type="AlphaFoldDB" id="A0A8B8CJH1"/>
<evidence type="ECO:0000259" key="2">
    <source>
        <dbReference type="Pfam" id="PF08445"/>
    </source>
</evidence>
<evidence type="ECO:0000313" key="4">
    <source>
        <dbReference type="RefSeq" id="XP_022315988.1"/>
    </source>
</evidence>
<dbReference type="Gene3D" id="3.40.630.30">
    <property type="match status" value="1"/>
</dbReference>
<protein>
    <recommendedName>
        <fullName evidence="1">Glycine N-acyltransferase-like protein</fullName>
        <ecNumber evidence="1">2.3.1.-</ecNumber>
    </recommendedName>
</protein>
<keyword evidence="3" id="KW-1185">Reference proteome</keyword>
<accession>A0A8B8CJH1</accession>
<reference evidence="4" key="2">
    <citation type="submission" date="2025-08" db="UniProtKB">
        <authorList>
            <consortium name="RefSeq"/>
        </authorList>
    </citation>
    <scope>IDENTIFICATION</scope>
    <source>
        <tissue evidence="4">Whole sample</tissue>
    </source>
</reference>
<dbReference type="PANTHER" id="PTHR15298">
    <property type="entry name" value="L-COA N-ACYLTRANSFERASE-RELATED"/>
    <property type="match status" value="1"/>
</dbReference>
<name>A0A8B8CJH1_CRAVI</name>
<dbReference type="Proteomes" id="UP000694844">
    <property type="component" value="Chromosome 1"/>
</dbReference>
<dbReference type="InterPro" id="IPR010313">
    <property type="entry name" value="Glycine_N-acyltransferase"/>
</dbReference>
<dbReference type="InterPro" id="IPR016181">
    <property type="entry name" value="Acyl_CoA_acyltransferase"/>
</dbReference>
<dbReference type="GO" id="GO:0047961">
    <property type="term" value="F:glycine N-acyltransferase activity"/>
    <property type="evidence" value="ECO:0007669"/>
    <property type="project" value="InterPro"/>
</dbReference>
<dbReference type="EC" id="2.3.1.-" evidence="1"/>
<reference evidence="3" key="1">
    <citation type="submission" date="2024-06" db="UniProtKB">
        <authorList>
            <consortium name="RefSeq"/>
        </authorList>
    </citation>
    <scope>NUCLEOTIDE SEQUENCE [LARGE SCALE GENOMIC DNA]</scope>
</reference>
<dbReference type="Pfam" id="PF08445">
    <property type="entry name" value="FR47"/>
    <property type="match status" value="1"/>
</dbReference>
<evidence type="ECO:0000313" key="3">
    <source>
        <dbReference type="Proteomes" id="UP000694844"/>
    </source>
</evidence>
<comment type="similarity">
    <text evidence="1">Belongs to the glycine N-acyltransferase family.</text>
</comment>
<dbReference type="KEGG" id="cvn:111119787"/>
<keyword evidence="1" id="KW-0808">Transferase</keyword>
<dbReference type="InterPro" id="IPR013653">
    <property type="entry name" value="GCN5-like_dom"/>
</dbReference>